<dbReference type="RefSeq" id="WP_021228003.1">
    <property type="nucleotide sequence ID" value="NZ_ATDP01000106.1"/>
</dbReference>
<organism evidence="1 2">
    <name type="scientific">Sphingobium lactosutens DS20</name>
    <dbReference type="NCBI Taxonomy" id="1331060"/>
    <lineage>
        <taxon>Bacteria</taxon>
        <taxon>Pseudomonadati</taxon>
        <taxon>Pseudomonadota</taxon>
        <taxon>Alphaproteobacteria</taxon>
        <taxon>Sphingomonadales</taxon>
        <taxon>Sphingomonadaceae</taxon>
        <taxon>Sphingobium</taxon>
    </lineage>
</organism>
<protein>
    <submittedName>
        <fullName evidence="1">Uncharacterized protein</fullName>
    </submittedName>
</protein>
<name>T0H6J8_9SPHN</name>
<dbReference type="eggNOG" id="ENOG5032JPY">
    <property type="taxonomic scope" value="Bacteria"/>
</dbReference>
<dbReference type="OrthoDB" id="7460395at2"/>
<evidence type="ECO:0000313" key="2">
    <source>
        <dbReference type="Proteomes" id="UP000015531"/>
    </source>
</evidence>
<dbReference type="AlphaFoldDB" id="T0H6J8"/>
<accession>T0H6J8</accession>
<dbReference type="PATRIC" id="fig|1331060.3.peg.4392"/>
<sequence>MPLVLKSNSPDAQFDELQDAFAAIRQKAQDYEQHEKGTVAKLYATLADLYDFGEMARAIFDGKDRPLTQQFIEHRNGKWNKPAQGNPYIALLPYTFTDLSASLKSQYAQVLHHAHQMKVSVEDFRQWLMDKGIKARLEEAAEFANSTARQINASAKQSRLERAGSVLTSGPRSPSVAMPEATQHKGFATVLVEIDGSNNASILRLLDTDSSKIDPLLLKLVPTQATQQEKSAERPLGRLHRAIDLILGLTDAQGLSDYYLRIVNRMERGKATCHVDAVSTAYSFMWAGMVLEGHLPTLPIDHAVALGLVEAQDLQANFGRFDGWSIAKNSGDTEAYTLTATTPTHKVISLAPLSADKTFRMGAPIMKGQHGVSLNHAVLPNILAFIDLWRADTKRLNAQRKVLRNPPRRLAMNLNGKALQIVREDAPNIAADFLSTTRKTEFVEPRWLAITDVERICRTLSSCECDATGWFLNSDVADATIQFNVAFPADGDKHDMLMTLLPMVISNGMHYAQVCKEI</sequence>
<evidence type="ECO:0000313" key="1">
    <source>
        <dbReference type="EMBL" id="EQB11936.1"/>
    </source>
</evidence>
<reference evidence="1 2" key="1">
    <citation type="journal article" date="2013" name="Genome Announc.">
        <title>Draft Genome Sequence of Sphingobium lactosutens Strain DS20T, Isolated from a Hexachlorocyclohexane Dumpsite.</title>
        <authorList>
            <person name="Kumar R."/>
            <person name="Dwivedi V."/>
            <person name="Negi V."/>
            <person name="Khurana J.P."/>
            <person name="Lal R."/>
        </authorList>
    </citation>
    <scope>NUCLEOTIDE SEQUENCE [LARGE SCALE GENOMIC DNA]</scope>
    <source>
        <strain evidence="1 2">DS20</strain>
    </source>
</reference>
<keyword evidence="2" id="KW-1185">Reference proteome</keyword>
<dbReference type="Proteomes" id="UP000015531">
    <property type="component" value="Unassembled WGS sequence"/>
</dbReference>
<proteinExistence type="predicted"/>
<comment type="caution">
    <text evidence="1">The sequence shown here is derived from an EMBL/GenBank/DDBJ whole genome shotgun (WGS) entry which is preliminary data.</text>
</comment>
<dbReference type="EMBL" id="ATDP01000106">
    <property type="protein sequence ID" value="EQB11936.1"/>
    <property type="molecule type" value="Genomic_DNA"/>
</dbReference>
<gene>
    <name evidence="1" type="ORF">RLDS_22685</name>
</gene>